<keyword evidence="2" id="KW-0436">Ligase</keyword>
<reference evidence="7 8" key="1">
    <citation type="submission" date="2016-10" db="EMBL/GenBank/DDBJ databases">
        <authorList>
            <person name="de Groot N.N."/>
        </authorList>
    </citation>
    <scope>NUCLEOTIDE SEQUENCE [LARGE SCALE GENOMIC DNA]</scope>
    <source>
        <strain evidence="7 8">DSM 43067</strain>
    </source>
</reference>
<keyword evidence="4" id="KW-0067">ATP-binding</keyword>
<dbReference type="GO" id="GO:0016405">
    <property type="term" value="F:CoA-ligase activity"/>
    <property type="evidence" value="ECO:0007669"/>
    <property type="project" value="UniProtKB-ARBA"/>
</dbReference>
<dbReference type="PANTHER" id="PTHR43605">
    <property type="entry name" value="ACYL-COENZYME A SYNTHETASE"/>
    <property type="match status" value="1"/>
</dbReference>
<evidence type="ECO:0000259" key="6">
    <source>
        <dbReference type="Pfam" id="PF13193"/>
    </source>
</evidence>
<dbReference type="STRING" id="1993.SAMN04489713_111207"/>
<dbReference type="InterPro" id="IPR042099">
    <property type="entry name" value="ANL_N_sf"/>
</dbReference>
<dbReference type="GO" id="GO:0006633">
    <property type="term" value="P:fatty acid biosynthetic process"/>
    <property type="evidence" value="ECO:0007669"/>
    <property type="project" value="TreeGrafter"/>
</dbReference>
<organism evidence="7 8">
    <name type="scientific">Actinomadura madurae</name>
    <dbReference type="NCBI Taxonomy" id="1993"/>
    <lineage>
        <taxon>Bacteria</taxon>
        <taxon>Bacillati</taxon>
        <taxon>Actinomycetota</taxon>
        <taxon>Actinomycetes</taxon>
        <taxon>Streptosporangiales</taxon>
        <taxon>Thermomonosporaceae</taxon>
        <taxon>Actinomadura</taxon>
    </lineage>
</organism>
<dbReference type="Gene3D" id="3.40.50.12780">
    <property type="entry name" value="N-terminal domain of ligase-like"/>
    <property type="match status" value="1"/>
</dbReference>
<dbReference type="PROSITE" id="PS00455">
    <property type="entry name" value="AMP_BINDING"/>
    <property type="match status" value="1"/>
</dbReference>
<dbReference type="GO" id="GO:0006637">
    <property type="term" value="P:acyl-CoA metabolic process"/>
    <property type="evidence" value="ECO:0007669"/>
    <property type="project" value="TreeGrafter"/>
</dbReference>
<keyword evidence="8" id="KW-1185">Reference proteome</keyword>
<dbReference type="SUPFAM" id="SSF56801">
    <property type="entry name" value="Acetyl-CoA synthetase-like"/>
    <property type="match status" value="1"/>
</dbReference>
<name>A0A1I5M9S2_9ACTN</name>
<dbReference type="InterPro" id="IPR025110">
    <property type="entry name" value="AMP-bd_C"/>
</dbReference>
<dbReference type="InterPro" id="IPR020845">
    <property type="entry name" value="AMP-binding_CS"/>
</dbReference>
<dbReference type="GO" id="GO:0004321">
    <property type="term" value="F:fatty-acyl-CoA synthase activity"/>
    <property type="evidence" value="ECO:0007669"/>
    <property type="project" value="TreeGrafter"/>
</dbReference>
<dbReference type="GO" id="GO:0015645">
    <property type="term" value="F:fatty acid ligase activity"/>
    <property type="evidence" value="ECO:0007669"/>
    <property type="project" value="TreeGrafter"/>
</dbReference>
<proteinExistence type="inferred from homology"/>
<dbReference type="PANTHER" id="PTHR43605:SF10">
    <property type="entry name" value="ACYL-COA SYNTHETASE MEDIUM CHAIN FAMILY MEMBER 3"/>
    <property type="match status" value="1"/>
</dbReference>
<dbReference type="InterPro" id="IPR045851">
    <property type="entry name" value="AMP-bd_C_sf"/>
</dbReference>
<dbReference type="RefSeq" id="WP_021591797.1">
    <property type="nucleotide sequence ID" value="NZ_FOVH01000011.1"/>
</dbReference>
<gene>
    <name evidence="7" type="ORF">SAMN04489713_111207</name>
</gene>
<dbReference type="InParanoid" id="A0A1I5M9S2"/>
<keyword evidence="3" id="KW-0547">Nucleotide-binding</keyword>
<evidence type="ECO:0000256" key="2">
    <source>
        <dbReference type="ARBA" id="ARBA00022598"/>
    </source>
</evidence>
<evidence type="ECO:0000256" key="1">
    <source>
        <dbReference type="ARBA" id="ARBA00006432"/>
    </source>
</evidence>
<feature type="domain" description="AMP-dependent synthetase/ligase" evidence="5">
    <location>
        <begin position="26"/>
        <end position="364"/>
    </location>
</feature>
<dbReference type="EMBL" id="FOVH01000011">
    <property type="protein sequence ID" value="SFP06057.1"/>
    <property type="molecule type" value="Genomic_DNA"/>
</dbReference>
<dbReference type="Gene3D" id="3.30.300.30">
    <property type="match status" value="1"/>
</dbReference>
<dbReference type="Pfam" id="PF13193">
    <property type="entry name" value="AMP-binding_C"/>
    <property type="match status" value="1"/>
</dbReference>
<comment type="similarity">
    <text evidence="1">Belongs to the ATP-dependent AMP-binding enzyme family.</text>
</comment>
<protein>
    <submittedName>
        <fullName evidence="7">Acetyl-CoA synthetase</fullName>
    </submittedName>
</protein>
<dbReference type="InterPro" id="IPR051087">
    <property type="entry name" value="Mitochondrial_ACSM"/>
</dbReference>
<dbReference type="Pfam" id="PF00501">
    <property type="entry name" value="AMP-binding"/>
    <property type="match status" value="1"/>
</dbReference>
<evidence type="ECO:0000313" key="7">
    <source>
        <dbReference type="EMBL" id="SFP06057.1"/>
    </source>
</evidence>
<evidence type="ECO:0000256" key="3">
    <source>
        <dbReference type="ARBA" id="ARBA00022741"/>
    </source>
</evidence>
<evidence type="ECO:0000256" key="4">
    <source>
        <dbReference type="ARBA" id="ARBA00022840"/>
    </source>
</evidence>
<dbReference type="eggNOG" id="COG0365">
    <property type="taxonomic scope" value="Bacteria"/>
</dbReference>
<feature type="domain" description="AMP-binding enzyme C-terminal" evidence="6">
    <location>
        <begin position="425"/>
        <end position="502"/>
    </location>
</feature>
<dbReference type="GO" id="GO:0005524">
    <property type="term" value="F:ATP binding"/>
    <property type="evidence" value="ECO:0007669"/>
    <property type="project" value="UniProtKB-KW"/>
</dbReference>
<evidence type="ECO:0000259" key="5">
    <source>
        <dbReference type="Pfam" id="PF00501"/>
    </source>
</evidence>
<accession>A0A1I5M9S2</accession>
<sequence>MPHPTTGTAHWDEVPEKYNIALDVSTRHSPEALSMIWRDDAGATRRVTWRWMRARAARFGTFFRDRGVRPGDRVALVLPASPDTAAAVLGALRIGAVVVMAGTLWGEEALAFRLDDSAPALTLTTPERLAAFEASGTGHLIALTPRLLDGVPEECEPEVTRADDPAVIYYTSGTSGPPKGVVHAHRWLPGHNEFTVCHQLRPGELFHGAGDWAWSLAKLLGPWRHGAVPFVFHQPGRFDPVALFEAMAAEGVGNMLLNPTMLRRLRAVLPEAGKQIPLRPRRAYSSSEPLPADLARWFTEQFHVPLYDYYGLTESYPMIGVLPGTTAPSGSMGRALPGWQVAVLDDRDRPVPPGTPGQICLRARTNPQYPLGYWNRPADTRAVFEGEWFRTGDTATQDDRGNFYFLGRSDDVIISSGYRIGPYDLEAVLDTHPAVAESAVVGDPDPDRGQIVHAFIVLADGHRPSPRLTASIQEHVRTVHSRFAYPRRVDYVDALPRSTTHKIQRAALRAGR</sequence>
<evidence type="ECO:0000313" key="8">
    <source>
        <dbReference type="Proteomes" id="UP000183413"/>
    </source>
</evidence>
<dbReference type="Proteomes" id="UP000183413">
    <property type="component" value="Unassembled WGS sequence"/>
</dbReference>
<dbReference type="AlphaFoldDB" id="A0A1I5M9S2"/>
<dbReference type="InterPro" id="IPR000873">
    <property type="entry name" value="AMP-dep_synth/lig_dom"/>
</dbReference>